<dbReference type="EMBL" id="CP003364">
    <property type="protein sequence ID" value="AGA28758.1"/>
    <property type="molecule type" value="Genomic_DNA"/>
</dbReference>
<protein>
    <recommendedName>
        <fullName evidence="4">CYTH domain-containing protein</fullName>
    </recommendedName>
</protein>
<sequence length="283" mass="31806">MDCKRARSMLPRLFVFALCLLSPSAQAQEPVTPDFEVKFPLNPAMVLGAGQEPTPSAREAFGLNGSVTKLRMLFLDSKNLSLHNAGWDVRVRKIEGMQDVEFTYKRRYPFGESSLATILAQAARGGFDAREKKYKAQVEWGLNKRTLSLARKKLVKVGGLDAMELPGPKKVRELSADKIPDKLNHLEAAGWARKILEDAKVYGPVRGRRWAGELDGLALDFEVWDILTEDGQDYEPIVELSFKAGDENKAASKKQDLIDALSHHQGWLLRNDILKTELILKRY</sequence>
<name>L0DIW3_SINAD</name>
<evidence type="ECO:0000256" key="1">
    <source>
        <dbReference type="SAM" id="SignalP"/>
    </source>
</evidence>
<proteinExistence type="predicted"/>
<feature type="chain" id="PRO_5003940190" description="CYTH domain-containing protein" evidence="1">
    <location>
        <begin position="28"/>
        <end position="283"/>
    </location>
</feature>
<evidence type="ECO:0008006" key="4">
    <source>
        <dbReference type="Google" id="ProtNLM"/>
    </source>
</evidence>
<dbReference type="eggNOG" id="ENOG502Z9EA">
    <property type="taxonomic scope" value="Bacteria"/>
</dbReference>
<dbReference type="Proteomes" id="UP000010798">
    <property type="component" value="Chromosome"/>
</dbReference>
<reference evidence="2 3" key="1">
    <citation type="submission" date="2012-02" db="EMBL/GenBank/DDBJ databases">
        <title>Complete sequence of chromosome of Singulisphaera acidiphila DSM 18658.</title>
        <authorList>
            <consortium name="US DOE Joint Genome Institute (JGI-PGF)"/>
            <person name="Lucas S."/>
            <person name="Copeland A."/>
            <person name="Lapidus A."/>
            <person name="Glavina del Rio T."/>
            <person name="Dalin E."/>
            <person name="Tice H."/>
            <person name="Bruce D."/>
            <person name="Goodwin L."/>
            <person name="Pitluck S."/>
            <person name="Peters L."/>
            <person name="Ovchinnikova G."/>
            <person name="Chertkov O."/>
            <person name="Kyrpides N."/>
            <person name="Mavromatis K."/>
            <person name="Ivanova N."/>
            <person name="Brettin T."/>
            <person name="Detter J.C."/>
            <person name="Han C."/>
            <person name="Larimer F."/>
            <person name="Land M."/>
            <person name="Hauser L."/>
            <person name="Markowitz V."/>
            <person name="Cheng J.-F."/>
            <person name="Hugenholtz P."/>
            <person name="Woyke T."/>
            <person name="Wu D."/>
            <person name="Tindall B."/>
            <person name="Pomrenke H."/>
            <person name="Brambilla E."/>
            <person name="Klenk H.-P."/>
            <person name="Eisen J.A."/>
        </authorList>
    </citation>
    <scope>NUCLEOTIDE SEQUENCE [LARGE SCALE GENOMIC DNA]</scope>
    <source>
        <strain evidence="3">ATCC BAA-1392 / DSM 18658 / VKM B-2454 / MOB10</strain>
    </source>
</reference>
<dbReference type="OrthoDB" id="2087812at2"/>
<dbReference type="RefSeq" id="WP_015247874.1">
    <property type="nucleotide sequence ID" value="NC_019892.1"/>
</dbReference>
<feature type="signal peptide" evidence="1">
    <location>
        <begin position="1"/>
        <end position="27"/>
    </location>
</feature>
<evidence type="ECO:0000313" key="3">
    <source>
        <dbReference type="Proteomes" id="UP000010798"/>
    </source>
</evidence>
<keyword evidence="1" id="KW-0732">Signal</keyword>
<organism evidence="2 3">
    <name type="scientific">Singulisphaera acidiphila (strain ATCC BAA-1392 / DSM 18658 / VKM B-2454 / MOB10)</name>
    <dbReference type="NCBI Taxonomy" id="886293"/>
    <lineage>
        <taxon>Bacteria</taxon>
        <taxon>Pseudomonadati</taxon>
        <taxon>Planctomycetota</taxon>
        <taxon>Planctomycetia</taxon>
        <taxon>Isosphaerales</taxon>
        <taxon>Isosphaeraceae</taxon>
        <taxon>Singulisphaera</taxon>
    </lineage>
</organism>
<keyword evidence="3" id="KW-1185">Reference proteome</keyword>
<dbReference type="AlphaFoldDB" id="L0DIW3"/>
<dbReference type="KEGG" id="saci:Sinac_4580"/>
<evidence type="ECO:0000313" key="2">
    <source>
        <dbReference type="EMBL" id="AGA28758.1"/>
    </source>
</evidence>
<gene>
    <name evidence="2" type="ordered locus">Sinac_4580</name>
</gene>
<dbReference type="HOGENOM" id="CLU_070859_0_0_0"/>
<dbReference type="STRING" id="886293.Sinac_4580"/>
<accession>L0DIW3</accession>